<feature type="region of interest" description="Disordered" evidence="1">
    <location>
        <begin position="83"/>
        <end position="103"/>
    </location>
</feature>
<organism evidence="2 3">
    <name type="scientific">Liparis tanakae</name>
    <name type="common">Tanaka's snailfish</name>
    <dbReference type="NCBI Taxonomy" id="230148"/>
    <lineage>
        <taxon>Eukaryota</taxon>
        <taxon>Metazoa</taxon>
        <taxon>Chordata</taxon>
        <taxon>Craniata</taxon>
        <taxon>Vertebrata</taxon>
        <taxon>Euteleostomi</taxon>
        <taxon>Actinopterygii</taxon>
        <taxon>Neopterygii</taxon>
        <taxon>Teleostei</taxon>
        <taxon>Neoteleostei</taxon>
        <taxon>Acanthomorphata</taxon>
        <taxon>Eupercaria</taxon>
        <taxon>Perciformes</taxon>
        <taxon>Cottioidei</taxon>
        <taxon>Cottales</taxon>
        <taxon>Liparidae</taxon>
        <taxon>Liparis</taxon>
    </lineage>
</organism>
<keyword evidence="3" id="KW-1185">Reference proteome</keyword>
<protein>
    <submittedName>
        <fullName evidence="2">Uncharacterized protein</fullName>
    </submittedName>
</protein>
<name>A0A4Z2HDC2_9TELE</name>
<reference evidence="2 3" key="1">
    <citation type="submission" date="2019-03" db="EMBL/GenBank/DDBJ databases">
        <title>First draft genome of Liparis tanakae, snailfish: a comprehensive survey of snailfish specific genes.</title>
        <authorList>
            <person name="Kim W."/>
            <person name="Song I."/>
            <person name="Jeong J.-H."/>
            <person name="Kim D."/>
            <person name="Kim S."/>
            <person name="Ryu S."/>
            <person name="Song J.Y."/>
            <person name="Lee S.K."/>
        </authorList>
    </citation>
    <scope>NUCLEOTIDE SEQUENCE [LARGE SCALE GENOMIC DNA]</scope>
    <source>
        <tissue evidence="2">Muscle</tissue>
    </source>
</reference>
<sequence>MSAREPWNTPRCYSRAELNQRGRRMGLDHIANREQVTKDHRYVRYNDESTMSTHCCFPCLLSLSFEASVARPVMKTMMQYNMKEQQSGQGEGPLAYFHRKGDV</sequence>
<proteinExistence type="predicted"/>
<evidence type="ECO:0000313" key="2">
    <source>
        <dbReference type="EMBL" id="TNN63255.1"/>
    </source>
</evidence>
<gene>
    <name evidence="2" type="ORF">EYF80_026506</name>
</gene>
<dbReference type="AlphaFoldDB" id="A0A4Z2HDC2"/>
<evidence type="ECO:0000256" key="1">
    <source>
        <dbReference type="SAM" id="MobiDB-lite"/>
    </source>
</evidence>
<dbReference type="Proteomes" id="UP000314294">
    <property type="component" value="Unassembled WGS sequence"/>
</dbReference>
<accession>A0A4Z2HDC2</accession>
<dbReference type="EMBL" id="SRLO01000277">
    <property type="protein sequence ID" value="TNN63255.1"/>
    <property type="molecule type" value="Genomic_DNA"/>
</dbReference>
<comment type="caution">
    <text evidence="2">The sequence shown here is derived from an EMBL/GenBank/DDBJ whole genome shotgun (WGS) entry which is preliminary data.</text>
</comment>
<evidence type="ECO:0000313" key="3">
    <source>
        <dbReference type="Proteomes" id="UP000314294"/>
    </source>
</evidence>